<dbReference type="Gene3D" id="3.40.960.10">
    <property type="entry name" value="VSR Endonuclease"/>
    <property type="match status" value="1"/>
</dbReference>
<comment type="caution">
    <text evidence="1">The sequence shown here is derived from an EMBL/GenBank/DDBJ whole genome shotgun (WGS) entry which is preliminary data.</text>
</comment>
<dbReference type="EMBL" id="BAAANF010000005">
    <property type="protein sequence ID" value="GAA1675951.1"/>
    <property type="molecule type" value="Genomic_DNA"/>
</dbReference>
<protein>
    <submittedName>
        <fullName evidence="1">Type IV toxin-antitoxin system AbiEi family antitoxin domain-containing protein</fullName>
    </submittedName>
</protein>
<sequence>MNPKLKLLAEGQNGVFSRGQAADCGYTPDQIRDRIRDRRWVRIRYGQYAEAVDLSHLPPWDQLLLSHRRLVHAVMNSMGADTVAVSHQSALALHGVPLWGVDLAEVQVSRMDAHRGGRIAGVRHHRGKLTEADLTEVSGLTATTVPRALLEMACTTSFEAAVVSADAVRRDVPVSLDEWQRLQVATEFWPGSATARAALAFSNPLSESVGESRMRVLAHTHGLPPPVLQAEFADALGFIGRVDFYFAGYRTVVEFDGMVKYAGNTRERMIQEKLREDRLRALGLQVVRITWADLADPARVVALIRAAFARA</sequence>
<gene>
    <name evidence="1" type="ORF">GCM10009745_18930</name>
</gene>
<dbReference type="InterPro" id="IPR011335">
    <property type="entry name" value="Restrct_endonuc-II-like"/>
</dbReference>
<name>A0ABP4SR47_9ACTN</name>
<dbReference type="Proteomes" id="UP001500280">
    <property type="component" value="Unassembled WGS sequence"/>
</dbReference>
<accession>A0ABP4SR47</accession>
<dbReference type="RefSeq" id="WP_344148246.1">
    <property type="nucleotide sequence ID" value="NZ_BAAANF010000005.1"/>
</dbReference>
<evidence type="ECO:0000313" key="1">
    <source>
        <dbReference type="EMBL" id="GAA1675951.1"/>
    </source>
</evidence>
<keyword evidence="2" id="KW-1185">Reference proteome</keyword>
<organism evidence="1 2">
    <name type="scientific">Kribbella yunnanensis</name>
    <dbReference type="NCBI Taxonomy" id="190194"/>
    <lineage>
        <taxon>Bacteria</taxon>
        <taxon>Bacillati</taxon>
        <taxon>Actinomycetota</taxon>
        <taxon>Actinomycetes</taxon>
        <taxon>Propionibacteriales</taxon>
        <taxon>Kribbellaceae</taxon>
        <taxon>Kribbella</taxon>
    </lineage>
</organism>
<reference evidence="2" key="1">
    <citation type="journal article" date="2019" name="Int. J. Syst. Evol. Microbiol.">
        <title>The Global Catalogue of Microorganisms (GCM) 10K type strain sequencing project: providing services to taxonomists for standard genome sequencing and annotation.</title>
        <authorList>
            <consortium name="The Broad Institute Genomics Platform"/>
            <consortium name="The Broad Institute Genome Sequencing Center for Infectious Disease"/>
            <person name="Wu L."/>
            <person name="Ma J."/>
        </authorList>
    </citation>
    <scope>NUCLEOTIDE SEQUENCE [LARGE SCALE GENOMIC DNA]</scope>
    <source>
        <strain evidence="2">JCM 14307</strain>
    </source>
</reference>
<dbReference type="SUPFAM" id="SSF52980">
    <property type="entry name" value="Restriction endonuclease-like"/>
    <property type="match status" value="1"/>
</dbReference>
<evidence type="ECO:0000313" key="2">
    <source>
        <dbReference type="Proteomes" id="UP001500280"/>
    </source>
</evidence>
<proteinExistence type="predicted"/>